<feature type="non-terminal residue" evidence="2">
    <location>
        <position position="94"/>
    </location>
</feature>
<evidence type="ECO:0000313" key="2">
    <source>
        <dbReference type="EMBL" id="TKA80797.1"/>
    </source>
</evidence>
<gene>
    <name evidence="2" type="ORF">B0A55_01624</name>
</gene>
<keyword evidence="3" id="KW-1185">Reference proteome</keyword>
<organism evidence="2 3">
    <name type="scientific">Friedmanniomyces simplex</name>
    <dbReference type="NCBI Taxonomy" id="329884"/>
    <lineage>
        <taxon>Eukaryota</taxon>
        <taxon>Fungi</taxon>
        <taxon>Dikarya</taxon>
        <taxon>Ascomycota</taxon>
        <taxon>Pezizomycotina</taxon>
        <taxon>Dothideomycetes</taxon>
        <taxon>Dothideomycetidae</taxon>
        <taxon>Mycosphaerellales</taxon>
        <taxon>Teratosphaeriaceae</taxon>
        <taxon>Friedmanniomyces</taxon>
    </lineage>
</organism>
<reference evidence="2 3" key="1">
    <citation type="submission" date="2017-03" db="EMBL/GenBank/DDBJ databases">
        <title>Genomes of endolithic fungi from Antarctica.</title>
        <authorList>
            <person name="Coleine C."/>
            <person name="Masonjones S."/>
            <person name="Stajich J.E."/>
        </authorList>
    </citation>
    <scope>NUCLEOTIDE SEQUENCE [LARGE SCALE GENOMIC DNA]</scope>
    <source>
        <strain evidence="2 3">CCFEE 5184</strain>
    </source>
</reference>
<dbReference type="OrthoDB" id="4159781at2759"/>
<evidence type="ECO:0000313" key="3">
    <source>
        <dbReference type="Proteomes" id="UP000309340"/>
    </source>
</evidence>
<dbReference type="AlphaFoldDB" id="A0A4U0XVM2"/>
<sequence>MPPKADEGQELQFVVTTNPGQASTAANRKRVRSQAALKSWPERRKRNFEQLEDASTGRGRGAFRVATPTPPARLQKKAQAQKQQPLPEPGSGTI</sequence>
<proteinExistence type="predicted"/>
<feature type="region of interest" description="Disordered" evidence="1">
    <location>
        <begin position="1"/>
        <end position="94"/>
    </location>
</feature>
<dbReference type="EMBL" id="NAJQ01000063">
    <property type="protein sequence ID" value="TKA80797.1"/>
    <property type="molecule type" value="Genomic_DNA"/>
</dbReference>
<accession>A0A4U0XVM2</accession>
<dbReference type="Proteomes" id="UP000309340">
    <property type="component" value="Unassembled WGS sequence"/>
</dbReference>
<feature type="compositionally biased region" description="Polar residues" evidence="1">
    <location>
        <begin position="14"/>
        <end position="26"/>
    </location>
</feature>
<name>A0A4U0XVM2_9PEZI</name>
<evidence type="ECO:0000256" key="1">
    <source>
        <dbReference type="SAM" id="MobiDB-lite"/>
    </source>
</evidence>
<comment type="caution">
    <text evidence="2">The sequence shown here is derived from an EMBL/GenBank/DDBJ whole genome shotgun (WGS) entry which is preliminary data.</text>
</comment>
<protein>
    <submittedName>
        <fullName evidence="2">Uncharacterized protein</fullName>
    </submittedName>
</protein>